<name>A0A482XDP7_LAOST</name>
<evidence type="ECO:0000313" key="1">
    <source>
        <dbReference type="EMBL" id="RZF44115.1"/>
    </source>
</evidence>
<organism evidence="1 2">
    <name type="scientific">Laodelphax striatellus</name>
    <name type="common">Small brown planthopper</name>
    <name type="synonym">Delphax striatella</name>
    <dbReference type="NCBI Taxonomy" id="195883"/>
    <lineage>
        <taxon>Eukaryota</taxon>
        <taxon>Metazoa</taxon>
        <taxon>Ecdysozoa</taxon>
        <taxon>Arthropoda</taxon>
        <taxon>Hexapoda</taxon>
        <taxon>Insecta</taxon>
        <taxon>Pterygota</taxon>
        <taxon>Neoptera</taxon>
        <taxon>Paraneoptera</taxon>
        <taxon>Hemiptera</taxon>
        <taxon>Auchenorrhyncha</taxon>
        <taxon>Fulgoroidea</taxon>
        <taxon>Delphacidae</taxon>
        <taxon>Criomorphinae</taxon>
        <taxon>Laodelphax</taxon>
    </lineage>
</organism>
<comment type="caution">
    <text evidence="1">The sequence shown here is derived from an EMBL/GenBank/DDBJ whole genome shotgun (WGS) entry which is preliminary data.</text>
</comment>
<dbReference type="Proteomes" id="UP000291343">
    <property type="component" value="Unassembled WGS sequence"/>
</dbReference>
<evidence type="ECO:0000313" key="2">
    <source>
        <dbReference type="Proteomes" id="UP000291343"/>
    </source>
</evidence>
<protein>
    <submittedName>
        <fullName evidence="1">Uncharacterized protein</fullName>
    </submittedName>
</protein>
<proteinExistence type="predicted"/>
<dbReference type="AlphaFoldDB" id="A0A482XDP7"/>
<gene>
    <name evidence="1" type="ORF">LSTR_LSTR014462</name>
</gene>
<keyword evidence="2" id="KW-1185">Reference proteome</keyword>
<dbReference type="EMBL" id="QKKF02011355">
    <property type="protein sequence ID" value="RZF44115.1"/>
    <property type="molecule type" value="Genomic_DNA"/>
</dbReference>
<reference evidence="1 2" key="1">
    <citation type="journal article" date="2017" name="Gigascience">
        <title>Genome sequence of the small brown planthopper, Laodelphax striatellus.</title>
        <authorList>
            <person name="Zhu J."/>
            <person name="Jiang F."/>
            <person name="Wang X."/>
            <person name="Yang P."/>
            <person name="Bao Y."/>
            <person name="Zhao W."/>
            <person name="Wang W."/>
            <person name="Lu H."/>
            <person name="Wang Q."/>
            <person name="Cui N."/>
            <person name="Li J."/>
            <person name="Chen X."/>
            <person name="Luo L."/>
            <person name="Yu J."/>
            <person name="Kang L."/>
            <person name="Cui F."/>
        </authorList>
    </citation>
    <scope>NUCLEOTIDE SEQUENCE [LARGE SCALE GENOMIC DNA]</scope>
    <source>
        <strain evidence="1">Lst14</strain>
    </source>
</reference>
<sequence length="76" mass="8185">MHSGLAPVGCKYRSRMRSLEKRNHLFYAEISGLPHSEPAKSAEAIFFSSPPHFASAASALLGSTAPSTSPHLTQFN</sequence>
<dbReference type="InParanoid" id="A0A482XDP7"/>
<accession>A0A482XDP7</accession>